<feature type="transmembrane region" description="Helical" evidence="7">
    <location>
        <begin position="67"/>
        <end position="90"/>
    </location>
</feature>
<dbReference type="GO" id="GO:0055085">
    <property type="term" value="P:transmembrane transport"/>
    <property type="evidence" value="ECO:0007669"/>
    <property type="project" value="InterPro"/>
</dbReference>
<feature type="transmembrane region" description="Helical" evidence="7">
    <location>
        <begin position="506"/>
        <end position="530"/>
    </location>
</feature>
<feature type="transmembrane region" description="Helical" evidence="7">
    <location>
        <begin position="454"/>
        <end position="472"/>
    </location>
</feature>
<keyword evidence="6 7" id="KW-0472">Membrane</keyword>
<dbReference type="Pfam" id="PF03600">
    <property type="entry name" value="CitMHS"/>
    <property type="match status" value="1"/>
</dbReference>
<feature type="transmembrane region" description="Helical" evidence="7">
    <location>
        <begin position="102"/>
        <end position="135"/>
    </location>
</feature>
<accession>A0A163T2L1</accession>
<comment type="caution">
    <text evidence="9">The sequence shown here is derived from an EMBL/GenBank/DDBJ whole genome shotgun (WGS) entry which is preliminary data.</text>
</comment>
<feature type="transmembrane region" description="Helical" evidence="7">
    <location>
        <begin position="183"/>
        <end position="207"/>
    </location>
</feature>
<dbReference type="InterPro" id="IPR004680">
    <property type="entry name" value="Cit_transptr-like_dom"/>
</dbReference>
<evidence type="ECO:0000256" key="7">
    <source>
        <dbReference type="SAM" id="Phobius"/>
    </source>
</evidence>
<keyword evidence="3 7" id="KW-0812">Transmembrane</keyword>
<feature type="transmembrane region" description="Helical" evidence="7">
    <location>
        <begin position="603"/>
        <end position="623"/>
    </location>
</feature>
<keyword evidence="4" id="KW-0677">Repeat</keyword>
<dbReference type="PANTHER" id="PTHR43652:SF2">
    <property type="entry name" value="BASIC AMINO ACID ANTIPORTER YFCC-RELATED"/>
    <property type="match status" value="1"/>
</dbReference>
<feature type="transmembrane region" description="Helical" evidence="7">
    <location>
        <begin position="429"/>
        <end position="448"/>
    </location>
</feature>
<feature type="transmembrane region" description="Helical" evidence="7">
    <location>
        <begin position="37"/>
        <end position="55"/>
    </location>
</feature>
<sequence>MARQGSTTVSRMSDAAITLTVLGAAVVLFVWNRLPVGVVALAVALSLYLTGVLTVEESLAGFGTPTVILIAALFVVAEALDAAGITAWAGQQLIDRAGTSPARLMVLMLVLSAVLSALVTPNGAVAALFPMVVVLSTRLGRSPSQLLMPLAFGAHAGSLLMLTGTPVNVIVSATALEETGTGLGFFEFALVGVPLLAGTILVCVLWGPRLLPHRSARSLSRDLTGLPADLLRDYAPSGSIARLAVPVGSPLVGVAADAIDTGDRSVHAVAVQDRSGRPASEVAAGGQLVVRGGRRGIDGFAAASGLVAPTGPDGEDVTCGLVSREHGVAEVIVRPRSGLIGERVFPGMVTDSGELVVLAVKRLGEVLDPATDEGENRPAADPRDHEVTLRAGDAVLLQGPWDALDRHTDDPDVLVVDTPDSIRRQAAPLGRRAVPAIVVLVLMVAALATDVLPAAVTAVGAAIAMILLRVVTTRQAQRSISLTTVILVAGMIPLSTAITQTGAAEIVATALIDVVGGGGLTLLLLGIFVLCAVLGQLISNMATALVMIPIAGSVALELGISPVPLVMCVAVASAAALLTPVATPGNMMVMEPGGYRFGDYWKLGLPVLGVYLLVAVFLVPLIWRP</sequence>
<organism evidence="9 10">
    <name type="scientific">Oerskovia enterophila</name>
    <dbReference type="NCBI Taxonomy" id="43678"/>
    <lineage>
        <taxon>Bacteria</taxon>
        <taxon>Bacillati</taxon>
        <taxon>Actinomycetota</taxon>
        <taxon>Actinomycetes</taxon>
        <taxon>Micrococcales</taxon>
        <taxon>Cellulomonadaceae</taxon>
        <taxon>Oerskovia</taxon>
    </lineage>
</organism>
<name>A0A163T2L1_9CELL</name>
<dbReference type="EMBL" id="LRIE01000032">
    <property type="protein sequence ID" value="KZM37026.1"/>
    <property type="molecule type" value="Genomic_DNA"/>
</dbReference>
<gene>
    <name evidence="9" type="primary">yflS</name>
    <name evidence="9" type="ORF">OJAG_02720</name>
</gene>
<evidence type="ECO:0000313" key="10">
    <source>
        <dbReference type="Proteomes" id="UP000076447"/>
    </source>
</evidence>
<dbReference type="STRING" id="43678.OJAG_02720"/>
<evidence type="ECO:0000256" key="5">
    <source>
        <dbReference type="ARBA" id="ARBA00022989"/>
    </source>
</evidence>
<dbReference type="PATRIC" id="fig|43678.3.peg.287"/>
<reference evidence="9 10" key="1">
    <citation type="submission" date="2016-01" db="EMBL/GenBank/DDBJ databases">
        <title>Genome sequence of Oerskovia enterophila VJag, an agar and cellulose degrading bacterium.</title>
        <authorList>
            <person name="Poehlein A."/>
            <person name="Jag V."/>
            <person name="Bengelsdorf F."/>
            <person name="Duerre P."/>
            <person name="Daniel R."/>
        </authorList>
    </citation>
    <scope>NUCLEOTIDE SEQUENCE [LARGE SCALE GENOMIC DNA]</scope>
    <source>
        <strain evidence="9 10">VJag</strain>
    </source>
</reference>
<evidence type="ECO:0000256" key="6">
    <source>
        <dbReference type="ARBA" id="ARBA00023136"/>
    </source>
</evidence>
<dbReference type="InterPro" id="IPR051679">
    <property type="entry name" value="DASS-Related_Transporters"/>
</dbReference>
<feature type="transmembrane region" description="Helical" evidence="7">
    <location>
        <begin position="147"/>
        <end position="171"/>
    </location>
</feature>
<evidence type="ECO:0000313" key="9">
    <source>
        <dbReference type="EMBL" id="KZM37026.1"/>
    </source>
</evidence>
<feature type="transmembrane region" description="Helical" evidence="7">
    <location>
        <begin position="12"/>
        <end position="31"/>
    </location>
</feature>
<evidence type="ECO:0000256" key="3">
    <source>
        <dbReference type="ARBA" id="ARBA00022692"/>
    </source>
</evidence>
<keyword evidence="2" id="KW-0813">Transport</keyword>
<dbReference type="GO" id="GO:0005886">
    <property type="term" value="C:plasma membrane"/>
    <property type="evidence" value="ECO:0007669"/>
    <property type="project" value="TreeGrafter"/>
</dbReference>
<evidence type="ECO:0000256" key="2">
    <source>
        <dbReference type="ARBA" id="ARBA00022448"/>
    </source>
</evidence>
<evidence type="ECO:0000256" key="1">
    <source>
        <dbReference type="ARBA" id="ARBA00004141"/>
    </source>
</evidence>
<dbReference type="PANTHER" id="PTHR43652">
    <property type="entry name" value="BASIC AMINO ACID ANTIPORTER YFCC-RELATED"/>
    <property type="match status" value="1"/>
</dbReference>
<comment type="subcellular location">
    <subcellularLocation>
        <location evidence="1">Membrane</location>
        <topology evidence="1">Multi-pass membrane protein</topology>
    </subcellularLocation>
</comment>
<protein>
    <submittedName>
        <fullName evidence="9">Putative malate transporter YflS</fullName>
    </submittedName>
</protein>
<proteinExistence type="predicted"/>
<dbReference type="AlphaFoldDB" id="A0A163T2L1"/>
<keyword evidence="5 7" id="KW-1133">Transmembrane helix</keyword>
<dbReference type="SUPFAM" id="SSF116726">
    <property type="entry name" value="TrkA C-terminal domain-like"/>
    <property type="match status" value="1"/>
</dbReference>
<dbReference type="Proteomes" id="UP000076447">
    <property type="component" value="Unassembled WGS sequence"/>
</dbReference>
<evidence type="ECO:0000259" key="8">
    <source>
        <dbReference type="Pfam" id="PF03600"/>
    </source>
</evidence>
<feature type="transmembrane region" description="Helical" evidence="7">
    <location>
        <begin position="479"/>
        <end position="500"/>
    </location>
</feature>
<feature type="domain" description="Citrate transporter-like" evidence="8">
    <location>
        <begin position="26"/>
        <end position="556"/>
    </location>
</feature>
<evidence type="ECO:0000256" key="4">
    <source>
        <dbReference type="ARBA" id="ARBA00022737"/>
    </source>
</evidence>
<feature type="transmembrane region" description="Helical" evidence="7">
    <location>
        <begin position="562"/>
        <end position="582"/>
    </location>
</feature>
<dbReference type="GO" id="GO:0006813">
    <property type="term" value="P:potassium ion transport"/>
    <property type="evidence" value="ECO:0007669"/>
    <property type="project" value="InterPro"/>
</dbReference>
<dbReference type="InterPro" id="IPR036721">
    <property type="entry name" value="RCK_C_sf"/>
</dbReference>